<feature type="transmembrane region" description="Helical" evidence="2">
    <location>
        <begin position="144"/>
        <end position="163"/>
    </location>
</feature>
<feature type="region of interest" description="Disordered" evidence="1">
    <location>
        <begin position="203"/>
        <end position="234"/>
    </location>
</feature>
<dbReference type="Proteomes" id="UP001642484">
    <property type="component" value="Unassembled WGS sequence"/>
</dbReference>
<feature type="transmembrane region" description="Helical" evidence="2">
    <location>
        <begin position="504"/>
        <end position="525"/>
    </location>
</feature>
<keyword evidence="2" id="KW-0472">Membrane</keyword>
<dbReference type="EMBL" id="CAXAMN010022217">
    <property type="protein sequence ID" value="CAK9067439.1"/>
    <property type="molecule type" value="Genomic_DNA"/>
</dbReference>
<comment type="caution">
    <text evidence="3">The sequence shown here is derived from an EMBL/GenBank/DDBJ whole genome shotgun (WGS) entry which is preliminary data.</text>
</comment>
<protein>
    <submittedName>
        <fullName evidence="3">Uncharacterized protein</fullName>
    </submittedName>
</protein>
<evidence type="ECO:0000313" key="4">
    <source>
        <dbReference type="Proteomes" id="UP001642484"/>
    </source>
</evidence>
<feature type="transmembrane region" description="Helical" evidence="2">
    <location>
        <begin position="438"/>
        <end position="457"/>
    </location>
</feature>
<evidence type="ECO:0000256" key="1">
    <source>
        <dbReference type="SAM" id="MobiDB-lite"/>
    </source>
</evidence>
<feature type="transmembrane region" description="Helical" evidence="2">
    <location>
        <begin position="92"/>
        <end position="112"/>
    </location>
</feature>
<feature type="compositionally biased region" description="Acidic residues" evidence="1">
    <location>
        <begin position="317"/>
        <end position="326"/>
    </location>
</feature>
<dbReference type="Gene3D" id="1.20.1250.20">
    <property type="entry name" value="MFS general substrate transporter like domains"/>
    <property type="match status" value="1"/>
</dbReference>
<evidence type="ECO:0000313" key="3">
    <source>
        <dbReference type="EMBL" id="CAK9067439.1"/>
    </source>
</evidence>
<name>A0ABP0NV61_9DINO</name>
<sequence>MSKDVEIGDRVTSEDLDLDDFDEEEDLGWSWNYLAVCILLPLFNGFNNGYAWAGISLHYVDMGWPISRAGWACCIGFTSRLIFQQVMMRGGFWVVVPLGLLHLAAAIIGVIYSTEASSTVLAVFTFAVASSVTIGGIIYDASGWKGMSVFHTICQVVVLLLFVSQPAVLSSFWEVFGREEITEECAAALQKHDLQLEDIDEMEEDENADNSGRMTTANKKTDASVRERETMTSGTQATVLSRITSLVSLKESEDWFDGGDCRSTDRAPGRVTADWHGTLAGLVVLVVDSDTFQHHFAANSNLRETIAQRRGLRAPAESDDEEEEEEKSTSVPKDLRFPLLLCVMCCFNNTGSYVIEFGTFAIFFKDYHGWESATWASLAQTAGDLVAAVMMKVLRSDVEEAENVSCLRRMILQPYNIACLLFGWVLCNLGMVSPLLPIAVTAQIIMGTLYVYTIKMTTDLNLFYSMGDTALFVKLQGFCKNAEALGGGIASWIGPFLYATVNPFFPFIVSTCMSLLAFLLFTAGFGHRVGCLDIDSAEEQRSQRLGKKRVSRWSVASRKSTVVMPEIELEES</sequence>
<keyword evidence="2" id="KW-1133">Transmembrane helix</keyword>
<keyword evidence="4" id="KW-1185">Reference proteome</keyword>
<feature type="transmembrane region" description="Helical" evidence="2">
    <location>
        <begin position="415"/>
        <end position="432"/>
    </location>
</feature>
<accession>A0ABP0NV61</accession>
<feature type="transmembrane region" description="Helical" evidence="2">
    <location>
        <begin position="119"/>
        <end position="138"/>
    </location>
</feature>
<dbReference type="InterPro" id="IPR036259">
    <property type="entry name" value="MFS_trans_sf"/>
</dbReference>
<feature type="region of interest" description="Disordered" evidence="1">
    <location>
        <begin position="309"/>
        <end position="330"/>
    </location>
</feature>
<proteinExistence type="predicted"/>
<feature type="compositionally biased region" description="Basic and acidic residues" evidence="1">
    <location>
        <begin position="219"/>
        <end position="230"/>
    </location>
</feature>
<keyword evidence="2" id="KW-0812">Transmembrane</keyword>
<dbReference type="SUPFAM" id="SSF103473">
    <property type="entry name" value="MFS general substrate transporter"/>
    <property type="match status" value="1"/>
</dbReference>
<evidence type="ECO:0000256" key="2">
    <source>
        <dbReference type="SAM" id="Phobius"/>
    </source>
</evidence>
<gene>
    <name evidence="3" type="ORF">CCMP2556_LOCUS33141</name>
</gene>
<reference evidence="3 4" key="1">
    <citation type="submission" date="2024-02" db="EMBL/GenBank/DDBJ databases">
        <authorList>
            <person name="Chen Y."/>
            <person name="Shah S."/>
            <person name="Dougan E. K."/>
            <person name="Thang M."/>
            <person name="Chan C."/>
        </authorList>
    </citation>
    <scope>NUCLEOTIDE SEQUENCE [LARGE SCALE GENOMIC DNA]</scope>
</reference>
<organism evidence="3 4">
    <name type="scientific">Durusdinium trenchii</name>
    <dbReference type="NCBI Taxonomy" id="1381693"/>
    <lineage>
        <taxon>Eukaryota</taxon>
        <taxon>Sar</taxon>
        <taxon>Alveolata</taxon>
        <taxon>Dinophyceae</taxon>
        <taxon>Suessiales</taxon>
        <taxon>Symbiodiniaceae</taxon>
        <taxon>Durusdinium</taxon>
    </lineage>
</organism>
<feature type="compositionally biased region" description="Polar residues" evidence="1">
    <location>
        <begin position="209"/>
        <end position="218"/>
    </location>
</feature>